<evidence type="ECO:0000256" key="1">
    <source>
        <dbReference type="SAM" id="Phobius"/>
    </source>
</evidence>
<reference evidence="2 3" key="1">
    <citation type="submission" date="2023-11" db="EMBL/GenBank/DDBJ databases">
        <title>Draft genome sequence and annotation of the polyextremotolerant black yeast-like fungus Aureobasidium pullulans NRRL 62042.</title>
        <authorList>
            <person name="Dielentheis-Frenken M.R.E."/>
            <person name="Wibberg D."/>
            <person name="Blank L.M."/>
            <person name="Tiso T."/>
        </authorList>
    </citation>
    <scope>NUCLEOTIDE SEQUENCE [LARGE SCALE GENOMIC DNA]</scope>
    <source>
        <strain evidence="2 3">NRRL 62042</strain>
    </source>
</reference>
<keyword evidence="1" id="KW-0472">Membrane</keyword>
<evidence type="ECO:0000313" key="3">
    <source>
        <dbReference type="Proteomes" id="UP001341245"/>
    </source>
</evidence>
<dbReference type="Proteomes" id="UP001341245">
    <property type="component" value="Unassembled WGS sequence"/>
</dbReference>
<evidence type="ECO:0000313" key="2">
    <source>
        <dbReference type="EMBL" id="KAK6004792.1"/>
    </source>
</evidence>
<comment type="caution">
    <text evidence="2">The sequence shown here is derived from an EMBL/GenBank/DDBJ whole genome shotgun (WGS) entry which is preliminary data.</text>
</comment>
<feature type="transmembrane region" description="Helical" evidence="1">
    <location>
        <begin position="349"/>
        <end position="367"/>
    </location>
</feature>
<dbReference type="EMBL" id="JASGXD010000007">
    <property type="protein sequence ID" value="KAK6004792.1"/>
    <property type="molecule type" value="Genomic_DNA"/>
</dbReference>
<keyword evidence="1" id="KW-1133">Transmembrane helix</keyword>
<sequence length="491" mass="54982">MQAPIELRTSQFIAGSCMTLLLPAAYAITRPGLVTSTYERVRLIVVLGLKGLLAPLWVLFEAVADLIIALLIASKVNKLAQDCHSAGQRAAQNNQERPLLETPDYRELRLEIDGRVVRHFFPKWTLLHGHFARQGGFQVPVSPESSSSEPLGKPDLACLRPQYILDILRNPKNPCAGRFDLLADATKDAITTVVDTDKISDALCLARLSAFLYFVIRRACMGLETSEIEIIAVGHIFLTFCIQLMWWNKPKFIRRPGITLDRRTLNKLTPELVYELQQIVSGAKVVNGDHSTLDQLNAEPLDELQQIAPGAKVAPAYPLTLVGRFGLRRWYQQDDDHIDLRIHATLRNIAVFGLATMHAGVMILPQWRLQHTNSIQWCVWLIPIVVSMAISIIILVLFILDFIGRKISERSDRFGRFWGAELCERKPIWNPGFAAKVRRFVHDNFPRLAGLHAVLMSFSMCYALGRLYIDPSAGALVKGSGDVFCANSTLA</sequence>
<protein>
    <recommendedName>
        <fullName evidence="4">Wax synthase domain-containing protein</fullName>
    </recommendedName>
</protein>
<evidence type="ECO:0008006" key="4">
    <source>
        <dbReference type="Google" id="ProtNLM"/>
    </source>
</evidence>
<accession>A0ABR0TKW7</accession>
<organism evidence="2 3">
    <name type="scientific">Aureobasidium pullulans</name>
    <name type="common">Black yeast</name>
    <name type="synonym">Pullularia pullulans</name>
    <dbReference type="NCBI Taxonomy" id="5580"/>
    <lineage>
        <taxon>Eukaryota</taxon>
        <taxon>Fungi</taxon>
        <taxon>Dikarya</taxon>
        <taxon>Ascomycota</taxon>
        <taxon>Pezizomycotina</taxon>
        <taxon>Dothideomycetes</taxon>
        <taxon>Dothideomycetidae</taxon>
        <taxon>Dothideales</taxon>
        <taxon>Saccotheciaceae</taxon>
        <taxon>Aureobasidium</taxon>
    </lineage>
</organism>
<feature type="transmembrane region" description="Helical" evidence="1">
    <location>
        <begin position="448"/>
        <end position="469"/>
    </location>
</feature>
<proteinExistence type="predicted"/>
<gene>
    <name evidence="2" type="ORF">QM012_008654</name>
</gene>
<feature type="transmembrane region" description="Helical" evidence="1">
    <location>
        <begin position="51"/>
        <end position="72"/>
    </location>
</feature>
<dbReference type="PANTHER" id="PTHR35043">
    <property type="entry name" value="TRANSCRIPTION FACTOR DOMAIN-CONTAINING PROTEIN"/>
    <property type="match status" value="1"/>
</dbReference>
<feature type="transmembrane region" description="Helical" evidence="1">
    <location>
        <begin position="379"/>
        <end position="403"/>
    </location>
</feature>
<keyword evidence="1" id="KW-0812">Transmembrane</keyword>
<keyword evidence="3" id="KW-1185">Reference proteome</keyword>
<name>A0ABR0TKW7_AURPU</name>
<dbReference type="PANTHER" id="PTHR35043:SF7">
    <property type="entry name" value="TRANSCRIPTION FACTOR DOMAIN-CONTAINING PROTEIN"/>
    <property type="match status" value="1"/>
</dbReference>